<dbReference type="Proteomes" id="UP000576480">
    <property type="component" value="Unassembled WGS sequence"/>
</dbReference>
<dbReference type="RefSeq" id="WP_176229864.1">
    <property type="nucleotide sequence ID" value="NZ_BLRY01000357.1"/>
</dbReference>
<keyword evidence="1" id="KW-0520">NAD</keyword>
<comment type="caution">
    <text evidence="2">The sequence shown here is derived from an EMBL/GenBank/DDBJ whole genome shotgun (WGS) entry which is preliminary data.</text>
</comment>
<name>A0A6V8P8P9_9ACTN</name>
<evidence type="ECO:0000256" key="1">
    <source>
        <dbReference type="ARBA" id="ARBA00023027"/>
    </source>
</evidence>
<dbReference type="InterPro" id="IPR036291">
    <property type="entry name" value="NAD(P)-bd_dom_sf"/>
</dbReference>
<evidence type="ECO:0008006" key="6">
    <source>
        <dbReference type="Google" id="ProtNLM"/>
    </source>
</evidence>
<dbReference type="InterPro" id="IPR053715">
    <property type="entry name" value="GH4_Enzyme_sf"/>
</dbReference>
<evidence type="ECO:0000313" key="3">
    <source>
        <dbReference type="EMBL" id="GFP35226.1"/>
    </source>
</evidence>
<accession>A0A6V8P8P9</accession>
<dbReference type="InterPro" id="IPR001088">
    <property type="entry name" value="Glyco_hydro_4"/>
</dbReference>
<evidence type="ECO:0000313" key="5">
    <source>
        <dbReference type="Proteomes" id="UP000591948"/>
    </source>
</evidence>
<organism evidence="2 5">
    <name type="scientific">Candidatus Hakubella thermalkaliphila</name>
    <dbReference type="NCBI Taxonomy" id="2754717"/>
    <lineage>
        <taxon>Bacteria</taxon>
        <taxon>Bacillati</taxon>
        <taxon>Actinomycetota</taxon>
        <taxon>Actinomycetota incertae sedis</taxon>
        <taxon>Candidatus Hakubellales</taxon>
        <taxon>Candidatus Hakubellaceae</taxon>
        <taxon>Candidatus Hakubella</taxon>
    </lineage>
</organism>
<dbReference type="GO" id="GO:0005975">
    <property type="term" value="P:carbohydrate metabolic process"/>
    <property type="evidence" value="ECO:0007669"/>
    <property type="project" value="InterPro"/>
</dbReference>
<reference evidence="4 5" key="1">
    <citation type="journal article" date="2020" name="Front. Microbiol.">
        <title>Single-cell genomics of novel Actinobacteria with the Wood-Ljungdahl pathway discovered in a serpentinizing system.</title>
        <authorList>
            <person name="Merino N."/>
            <person name="Kawai M."/>
            <person name="Boyd E.S."/>
            <person name="Colman D.R."/>
            <person name="McGlynn S.E."/>
            <person name="Nealson K.H."/>
            <person name="Kurokawa K."/>
            <person name="Hongoh Y."/>
        </authorList>
    </citation>
    <scope>NUCLEOTIDE SEQUENCE [LARGE SCALE GENOMIC DNA]</scope>
    <source>
        <strain evidence="2 5">S33</strain>
        <strain evidence="3 4">S43</strain>
    </source>
</reference>
<dbReference type="Pfam" id="PF02056">
    <property type="entry name" value="Glyco_hydro_4"/>
    <property type="match status" value="1"/>
</dbReference>
<dbReference type="AlphaFoldDB" id="A0A6V8P8P9"/>
<dbReference type="GO" id="GO:0004553">
    <property type="term" value="F:hydrolase activity, hydrolyzing O-glycosyl compounds"/>
    <property type="evidence" value="ECO:0007669"/>
    <property type="project" value="InterPro"/>
</dbReference>
<dbReference type="SUPFAM" id="SSF51735">
    <property type="entry name" value="NAD(P)-binding Rossmann-fold domains"/>
    <property type="match status" value="1"/>
</dbReference>
<dbReference type="EMBL" id="BLRY01000357">
    <property type="protein sequence ID" value="GFP28703.1"/>
    <property type="molecule type" value="Genomic_DNA"/>
</dbReference>
<evidence type="ECO:0000313" key="4">
    <source>
        <dbReference type="Proteomes" id="UP000576480"/>
    </source>
</evidence>
<protein>
    <recommendedName>
        <fullName evidence="6">Alpha-galactosidase</fullName>
    </recommendedName>
</protein>
<dbReference type="Proteomes" id="UP000591948">
    <property type="component" value="Unassembled WGS sequence"/>
</dbReference>
<evidence type="ECO:0000313" key="2">
    <source>
        <dbReference type="EMBL" id="GFP28703.1"/>
    </source>
</evidence>
<gene>
    <name evidence="2" type="ORF">HKBW3S33_02117</name>
    <name evidence="3" type="ORF">HKBW3S43_01018</name>
</gene>
<dbReference type="Gene3D" id="3.90.1820.10">
    <property type="entry name" value="AglA-like glucosidase"/>
    <property type="match status" value="1"/>
</dbReference>
<proteinExistence type="predicted"/>
<sequence>MKITFIGGGSLIFTQRLLAGLVFLPFPREEIEVTLVDINEKSLNYIERIARRIFSEKGVNEKNAGSITKCNT</sequence>
<keyword evidence="5" id="KW-1185">Reference proteome</keyword>
<dbReference type="EMBL" id="BLSB01000068">
    <property type="protein sequence ID" value="GFP35226.1"/>
    <property type="molecule type" value="Genomic_DNA"/>
</dbReference>